<accession>A0A139X587</accession>
<sequence>MTENEPNLLFRVISTSLKYFLLALASFGIVFLVSITFGAIHLMNPLLPLLGGLIVRVGAILLSLLAITMIHESLR</sequence>
<reference evidence="2 3" key="1">
    <citation type="journal article" date="2013" name="Genome Biol. Evol.">
        <title>Genomes of Stigonematalean cyanobacteria (subsection V) and the evolution of oxygenic photosynthesis from prokaryotes to plastids.</title>
        <authorList>
            <person name="Dagan T."/>
            <person name="Roettger M."/>
            <person name="Stucken K."/>
            <person name="Landan G."/>
            <person name="Koch R."/>
            <person name="Major P."/>
            <person name="Gould S.B."/>
            <person name="Goremykin V.V."/>
            <person name="Rippka R."/>
            <person name="Tandeau de Marsac N."/>
            <person name="Gugger M."/>
            <person name="Lockhart P.J."/>
            <person name="Allen J.F."/>
            <person name="Brune I."/>
            <person name="Maus I."/>
            <person name="Puhler A."/>
            <person name="Martin W.F."/>
        </authorList>
    </citation>
    <scope>NUCLEOTIDE SEQUENCE [LARGE SCALE GENOMIC DNA]</scope>
    <source>
        <strain evidence="2 3">PCC 7110</strain>
    </source>
</reference>
<dbReference type="AlphaFoldDB" id="A0A139X587"/>
<evidence type="ECO:0000313" key="2">
    <source>
        <dbReference type="EMBL" id="KYC39782.1"/>
    </source>
</evidence>
<dbReference type="RefSeq" id="WP_017740650.1">
    <property type="nucleotide sequence ID" value="NZ_KQ976354.1"/>
</dbReference>
<organism evidence="2 3">
    <name type="scientific">Scytonema hofmannii PCC 7110</name>
    <dbReference type="NCBI Taxonomy" id="128403"/>
    <lineage>
        <taxon>Bacteria</taxon>
        <taxon>Bacillati</taxon>
        <taxon>Cyanobacteriota</taxon>
        <taxon>Cyanophyceae</taxon>
        <taxon>Nostocales</taxon>
        <taxon>Scytonemataceae</taxon>
        <taxon>Scytonema</taxon>
    </lineage>
</organism>
<evidence type="ECO:0000313" key="3">
    <source>
        <dbReference type="Proteomes" id="UP000076925"/>
    </source>
</evidence>
<keyword evidence="1" id="KW-1133">Transmembrane helix</keyword>
<comment type="caution">
    <text evidence="2">The sequence shown here is derived from an EMBL/GenBank/DDBJ whole genome shotgun (WGS) entry which is preliminary data.</text>
</comment>
<feature type="transmembrane region" description="Helical" evidence="1">
    <location>
        <begin position="49"/>
        <end position="70"/>
    </location>
</feature>
<name>A0A139X587_9CYAN</name>
<keyword evidence="1" id="KW-0812">Transmembrane</keyword>
<gene>
    <name evidence="2" type="ORF">WA1_29970</name>
</gene>
<keyword evidence="3" id="KW-1185">Reference proteome</keyword>
<dbReference type="Proteomes" id="UP000076925">
    <property type="component" value="Unassembled WGS sequence"/>
</dbReference>
<proteinExistence type="predicted"/>
<feature type="transmembrane region" description="Helical" evidence="1">
    <location>
        <begin position="20"/>
        <end position="43"/>
    </location>
</feature>
<dbReference type="EMBL" id="ANNX02000032">
    <property type="protein sequence ID" value="KYC39782.1"/>
    <property type="molecule type" value="Genomic_DNA"/>
</dbReference>
<protein>
    <submittedName>
        <fullName evidence="2">Uncharacterized protein</fullName>
    </submittedName>
</protein>
<keyword evidence="1" id="KW-0472">Membrane</keyword>
<evidence type="ECO:0000256" key="1">
    <source>
        <dbReference type="SAM" id="Phobius"/>
    </source>
</evidence>